<protein>
    <recommendedName>
        <fullName evidence="2">tRNA-intron lyase</fullName>
        <ecNumber evidence="2">4.6.1.16</ecNumber>
    </recommendedName>
</protein>
<evidence type="ECO:0000256" key="3">
    <source>
        <dbReference type="ARBA" id="ARBA00034031"/>
    </source>
</evidence>
<dbReference type="PANTHER" id="PTHR21227:SF0">
    <property type="entry name" value="TRNA-SPLICING ENDONUCLEASE SUBUNIT SEN2"/>
    <property type="match status" value="1"/>
</dbReference>
<dbReference type="InterPro" id="IPR036167">
    <property type="entry name" value="tRNA_intron_Endo_cat-like_sf"/>
</dbReference>
<dbReference type="InterPro" id="IPR006677">
    <property type="entry name" value="tRNA_intron_Endonuc_cat-like"/>
</dbReference>
<sequence length="276" mass="31681">MTTLTTTTSGEAGPAQGVYAAGNVVIHKREDIRRPLFMRKKRRRFRDLDADANHVEPWKLTLLEAYHLIAEDVLHVARPGDPDRSVTLSKQEAWNLFANSPSFSSPRRFAVMYAAYRHLRKQNWVIKMGQTYGGHFAIYQGDPDFFHSQFCVLIRDDADDAWPWIDVTREMRVANQTGKELMLCEVRNLGNIEEAGTCADVEFSIMLRWVLQHEQVGKERAPHRKLVQKLVDPAQKVARRKKVKFDKQAKKRQGAIERQGASQVHEDATPVPEPPR</sequence>
<keyword evidence="7" id="KW-1185">Reference proteome</keyword>
<evidence type="ECO:0000313" key="6">
    <source>
        <dbReference type="EMBL" id="GBG31633.1"/>
    </source>
</evidence>
<gene>
    <name evidence="6" type="ORF">FCC1311_078582</name>
</gene>
<dbReference type="Proteomes" id="UP000241890">
    <property type="component" value="Unassembled WGS sequence"/>
</dbReference>
<comment type="catalytic activity">
    <reaction evidence="3">
        <text>pretRNA = a 3'-half-tRNA molecule with a 5'-OH end + a 5'-half-tRNA molecule with a 2',3'-cyclic phosphate end + an intron with a 2',3'-cyclic phosphate and a 5'-hydroxyl terminus.</text>
        <dbReference type="EC" id="4.6.1.16"/>
    </reaction>
</comment>
<reference evidence="6 7" key="1">
    <citation type="submission" date="2017-12" db="EMBL/GenBank/DDBJ databases">
        <title>Sequencing, de novo assembly and annotation of complete genome of a new Thraustochytrid species, strain FCC1311.</title>
        <authorList>
            <person name="Sedici K."/>
            <person name="Godart F."/>
            <person name="Aiese Cigliano R."/>
            <person name="Sanseverino W."/>
            <person name="Barakat M."/>
            <person name="Ortet P."/>
            <person name="Marechal E."/>
            <person name="Cagnac O."/>
            <person name="Amato A."/>
        </authorList>
    </citation>
    <scope>NUCLEOTIDE SEQUENCE [LARGE SCALE GENOMIC DNA]</scope>
</reference>
<feature type="domain" description="tRNA intron endonuclease catalytic" evidence="5">
    <location>
        <begin position="109"/>
        <end position="193"/>
    </location>
</feature>
<dbReference type="NCBIfam" id="TIGR00324">
    <property type="entry name" value="endA"/>
    <property type="match status" value="1"/>
</dbReference>
<keyword evidence="6" id="KW-0378">Hydrolase</keyword>
<dbReference type="GO" id="GO:0000213">
    <property type="term" value="F:tRNA-intron lyase activity"/>
    <property type="evidence" value="ECO:0007669"/>
    <property type="project" value="UniProtKB-EC"/>
</dbReference>
<dbReference type="GO" id="GO:0005737">
    <property type="term" value="C:cytoplasm"/>
    <property type="evidence" value="ECO:0007669"/>
    <property type="project" value="TreeGrafter"/>
</dbReference>
<keyword evidence="6" id="KW-0255">Endonuclease</keyword>
<proteinExistence type="inferred from homology"/>
<dbReference type="GO" id="GO:0003676">
    <property type="term" value="F:nucleic acid binding"/>
    <property type="evidence" value="ECO:0007669"/>
    <property type="project" value="InterPro"/>
</dbReference>
<dbReference type="EC" id="4.6.1.16" evidence="2"/>
<dbReference type="EMBL" id="BEYU01000102">
    <property type="protein sequence ID" value="GBG31633.1"/>
    <property type="molecule type" value="Genomic_DNA"/>
</dbReference>
<dbReference type="GO" id="GO:0000214">
    <property type="term" value="C:tRNA-intron endonuclease complex"/>
    <property type="evidence" value="ECO:0007669"/>
    <property type="project" value="TreeGrafter"/>
</dbReference>
<evidence type="ECO:0000259" key="5">
    <source>
        <dbReference type="Pfam" id="PF01974"/>
    </source>
</evidence>
<dbReference type="AlphaFoldDB" id="A0A2R5GSK8"/>
<comment type="similarity">
    <text evidence="1">Belongs to the tRNA-intron endonuclease family.</text>
</comment>
<name>A0A2R5GSK8_9STRA</name>
<evidence type="ECO:0000256" key="1">
    <source>
        <dbReference type="ARBA" id="ARBA00008078"/>
    </source>
</evidence>
<evidence type="ECO:0000256" key="2">
    <source>
        <dbReference type="ARBA" id="ARBA00012573"/>
    </source>
</evidence>
<dbReference type="Pfam" id="PF01974">
    <property type="entry name" value="tRNA_int_endo"/>
    <property type="match status" value="1"/>
</dbReference>
<dbReference type="InterPro" id="IPR011856">
    <property type="entry name" value="tRNA_endonuc-like_dom_sf"/>
</dbReference>
<evidence type="ECO:0000313" key="7">
    <source>
        <dbReference type="Proteomes" id="UP000241890"/>
    </source>
</evidence>
<dbReference type="Gene3D" id="3.40.1350.10">
    <property type="match status" value="1"/>
</dbReference>
<keyword evidence="6" id="KW-0540">Nuclease</keyword>
<dbReference type="InterPro" id="IPR006676">
    <property type="entry name" value="tRNA_splic"/>
</dbReference>
<dbReference type="CDD" id="cd22363">
    <property type="entry name" value="tRNA-intron_lyase_C"/>
    <property type="match status" value="1"/>
</dbReference>
<dbReference type="SUPFAM" id="SSF53032">
    <property type="entry name" value="tRNA-intron endonuclease catalytic domain-like"/>
    <property type="match status" value="1"/>
</dbReference>
<dbReference type="PANTHER" id="PTHR21227">
    <property type="entry name" value="TRNA-SPLICING ENDONUCLEASE SUBUNIT SEN2"/>
    <property type="match status" value="1"/>
</dbReference>
<dbReference type="InParanoid" id="A0A2R5GSK8"/>
<feature type="region of interest" description="Disordered" evidence="4">
    <location>
        <begin position="239"/>
        <end position="276"/>
    </location>
</feature>
<feature type="compositionally biased region" description="Basic residues" evidence="4">
    <location>
        <begin position="239"/>
        <end position="253"/>
    </location>
</feature>
<comment type="caution">
    <text evidence="6">The sequence shown here is derived from an EMBL/GenBank/DDBJ whole genome shotgun (WGS) entry which is preliminary data.</text>
</comment>
<accession>A0A2R5GSK8</accession>
<organism evidence="6 7">
    <name type="scientific">Hondaea fermentalgiana</name>
    <dbReference type="NCBI Taxonomy" id="2315210"/>
    <lineage>
        <taxon>Eukaryota</taxon>
        <taxon>Sar</taxon>
        <taxon>Stramenopiles</taxon>
        <taxon>Bigyra</taxon>
        <taxon>Labyrinthulomycetes</taxon>
        <taxon>Thraustochytrida</taxon>
        <taxon>Thraustochytriidae</taxon>
        <taxon>Hondaea</taxon>
    </lineage>
</organism>
<evidence type="ECO:0000256" key="4">
    <source>
        <dbReference type="SAM" id="MobiDB-lite"/>
    </source>
</evidence>
<dbReference type="OrthoDB" id="10249562at2759"/>
<dbReference type="GO" id="GO:0000379">
    <property type="term" value="P:tRNA-type intron splice site recognition and cleavage"/>
    <property type="evidence" value="ECO:0007669"/>
    <property type="project" value="TreeGrafter"/>
</dbReference>